<organism evidence="2 3">
    <name type="scientific">Streptomyces ficellus</name>
    <dbReference type="NCBI Taxonomy" id="1977088"/>
    <lineage>
        <taxon>Bacteria</taxon>
        <taxon>Bacillati</taxon>
        <taxon>Actinomycetota</taxon>
        <taxon>Actinomycetes</taxon>
        <taxon>Kitasatosporales</taxon>
        <taxon>Streptomycetaceae</taxon>
        <taxon>Streptomyces</taxon>
    </lineage>
</organism>
<evidence type="ECO:0000313" key="3">
    <source>
        <dbReference type="Proteomes" id="UP001174050"/>
    </source>
</evidence>
<gene>
    <name evidence="2" type="ORF">QWM81_26995</name>
</gene>
<dbReference type="Proteomes" id="UP001174050">
    <property type="component" value="Unassembled WGS sequence"/>
</dbReference>
<feature type="region of interest" description="Disordered" evidence="1">
    <location>
        <begin position="10"/>
        <end position="32"/>
    </location>
</feature>
<keyword evidence="3" id="KW-1185">Reference proteome</keyword>
<evidence type="ECO:0000313" key="2">
    <source>
        <dbReference type="EMBL" id="MDN3297619.1"/>
    </source>
</evidence>
<dbReference type="RefSeq" id="WP_290114990.1">
    <property type="nucleotide sequence ID" value="NZ_JAUEPL010000056.1"/>
</dbReference>
<name>A0ABT7ZDL8_9ACTN</name>
<sequence>MLRSMATLLSARGQRGPERDGARGGGTPGEVRGEVRLALPPSLPAALGCDAVGVPARHGFRLLSRLPGNGCVFADTDWWWWIVPAGSDADLRWPLPACYAAGAYVPDRRPRLIHRPGTTSPYTPPIPLYLMICQLTGVAPAWTVPGVGSRL</sequence>
<accession>A0ABT7ZDL8</accession>
<comment type="caution">
    <text evidence="2">The sequence shown here is derived from an EMBL/GenBank/DDBJ whole genome shotgun (WGS) entry which is preliminary data.</text>
</comment>
<protein>
    <submittedName>
        <fullName evidence="2">Uncharacterized protein</fullName>
    </submittedName>
</protein>
<dbReference type="EMBL" id="JAUEPL010000056">
    <property type="protein sequence ID" value="MDN3297619.1"/>
    <property type="molecule type" value="Genomic_DNA"/>
</dbReference>
<proteinExistence type="predicted"/>
<reference evidence="2" key="1">
    <citation type="submission" date="2023-06" db="EMBL/GenBank/DDBJ databases">
        <title>WGS-Sequencing of Streptomyces ficellus isolate 21 collected from sand in Gara Djebilet Iron Mine in Algeria.</title>
        <authorList>
            <person name="Zegers G.P."/>
            <person name="Gomez A."/>
            <person name="Gueddou A."/>
            <person name="Zahara A.F."/>
            <person name="Worth M."/>
            <person name="Sevigny J.L."/>
            <person name="Tisa L."/>
        </authorList>
    </citation>
    <scope>NUCLEOTIDE SEQUENCE</scope>
    <source>
        <strain evidence="2">AS11</strain>
    </source>
</reference>
<evidence type="ECO:0000256" key="1">
    <source>
        <dbReference type="SAM" id="MobiDB-lite"/>
    </source>
</evidence>